<evidence type="ECO:0000313" key="15">
    <source>
        <dbReference type="Proteomes" id="UP000070529"/>
    </source>
</evidence>
<evidence type="ECO:0000256" key="1">
    <source>
        <dbReference type="ARBA" id="ARBA00001917"/>
    </source>
</evidence>
<evidence type="ECO:0000256" key="10">
    <source>
        <dbReference type="PIRNR" id="PIRNR006621"/>
    </source>
</evidence>
<comment type="similarity">
    <text evidence="9">Belongs to the Dus family. DusC subfamily.</text>
</comment>
<dbReference type="GO" id="GO:0010181">
    <property type="term" value="F:FMN binding"/>
    <property type="evidence" value="ECO:0007669"/>
    <property type="project" value="UniProtKB-UniRule"/>
</dbReference>
<evidence type="ECO:0000256" key="11">
    <source>
        <dbReference type="PIRSR" id="PIRSR006621-1"/>
    </source>
</evidence>
<evidence type="ECO:0000256" key="4">
    <source>
        <dbReference type="ARBA" id="ARBA00022643"/>
    </source>
</evidence>
<dbReference type="NCBIfam" id="NF007838">
    <property type="entry name" value="PRK10550.1"/>
    <property type="match status" value="1"/>
</dbReference>
<evidence type="ECO:0000256" key="8">
    <source>
        <dbReference type="ARBA" id="ARBA00023002"/>
    </source>
</evidence>
<keyword evidence="8 9" id="KW-0560">Oxidoreductase</keyword>
<dbReference type="HAMAP" id="MF_02043">
    <property type="entry name" value="DusC_subfam"/>
    <property type="match status" value="1"/>
</dbReference>
<keyword evidence="12" id="KW-0547">Nucleotide-binding</keyword>
<evidence type="ECO:0000259" key="13">
    <source>
        <dbReference type="Pfam" id="PF01207"/>
    </source>
</evidence>
<keyword evidence="6 9" id="KW-0521">NADP</keyword>
<comment type="similarity">
    <text evidence="10">Belongs to the dus family.</text>
</comment>
<keyword evidence="15" id="KW-1185">Reference proteome</keyword>
<dbReference type="EMBL" id="LNTY01000059">
    <property type="protein sequence ID" value="KXF80007.1"/>
    <property type="molecule type" value="Genomic_DNA"/>
</dbReference>
<feature type="site" description="Interacts with tRNA; defines subfamily-specific binding signature" evidence="9">
    <location>
        <position position="272"/>
    </location>
</feature>
<evidence type="ECO:0000256" key="6">
    <source>
        <dbReference type="ARBA" id="ARBA00022857"/>
    </source>
</evidence>
<keyword evidence="4 9" id="KW-0288">FMN</keyword>
<feature type="binding site" evidence="9 12">
    <location>
        <position position="139"/>
    </location>
    <ligand>
        <name>FMN</name>
        <dbReference type="ChEBI" id="CHEBI:58210"/>
    </ligand>
</feature>
<dbReference type="Gene3D" id="1.20.225.30">
    <property type="entry name" value="Dihydrouridine synthase, C-terminal recognition domain"/>
    <property type="match status" value="1"/>
</dbReference>
<feature type="binding site" evidence="12">
    <location>
        <position position="168"/>
    </location>
    <ligand>
        <name>FMN</name>
        <dbReference type="ChEBI" id="CHEBI:58210"/>
    </ligand>
</feature>
<feature type="site" description="Interacts with tRNA; defines subfamily-specific binding signature" evidence="9">
    <location>
        <position position="295"/>
    </location>
</feature>
<comment type="catalytic activity">
    <reaction evidence="9">
        <text>5,6-dihydrouridine(16) in tRNA + NAD(+) = uridine(16) in tRNA + NADH + H(+)</text>
        <dbReference type="Rhea" id="RHEA:53380"/>
        <dbReference type="Rhea" id="RHEA-COMP:13543"/>
        <dbReference type="Rhea" id="RHEA-COMP:13544"/>
        <dbReference type="ChEBI" id="CHEBI:15378"/>
        <dbReference type="ChEBI" id="CHEBI:57540"/>
        <dbReference type="ChEBI" id="CHEBI:57945"/>
        <dbReference type="ChEBI" id="CHEBI:65315"/>
        <dbReference type="ChEBI" id="CHEBI:74443"/>
    </reaction>
</comment>
<feature type="binding site" evidence="9">
    <location>
        <begin position="200"/>
        <end position="202"/>
    </location>
    <ligand>
        <name>FMN</name>
        <dbReference type="ChEBI" id="CHEBI:58210"/>
    </ligand>
</feature>
<organism evidence="14 15">
    <name type="scientific">Enterovibrio coralii</name>
    <dbReference type="NCBI Taxonomy" id="294935"/>
    <lineage>
        <taxon>Bacteria</taxon>
        <taxon>Pseudomonadati</taxon>
        <taxon>Pseudomonadota</taxon>
        <taxon>Gammaproteobacteria</taxon>
        <taxon>Vibrionales</taxon>
        <taxon>Vibrionaceae</taxon>
        <taxon>Enterovibrio</taxon>
    </lineage>
</organism>
<dbReference type="EC" id="1.3.1.-" evidence="9"/>
<proteinExistence type="inferred from homology"/>
<dbReference type="PANTHER" id="PTHR11082:SF26">
    <property type="entry name" value="TRNA-DIHYDROURIDINE(16) SYNTHASE"/>
    <property type="match status" value="1"/>
</dbReference>
<sequence length="319" mass="35416">MKLILGPMEGVLDPLMRQILTELNPYDLCVTEFVRVVDAKLPPRVFHKLSPELHNGGKTLSGTPVRVQLLGQAPEYMAENAALATELGSSGIDINFGCPSKTVNGNKGGAALLKEPELMYQVVRTVRNAVAAEHVVSAKVRLGFDDCSRYREIVDAVQLGGADEIVVHGRSKADAYKPGTVRWDLIGDITQRLRIPVTANGDIWNRDDAIKCAEITGSDKLMVCRGALNMPNLAAHIKNDVAPMSWHEVLVLLVRYSEFEIKGDKGLYYPNRVKQWFRYLQAEYPEARELFTHIRALKNKQQILGIITTALRDSEKALA</sequence>
<feature type="binding site" evidence="9">
    <location>
        <begin position="224"/>
        <end position="225"/>
    </location>
    <ligand>
        <name>FMN</name>
        <dbReference type="ChEBI" id="CHEBI:58210"/>
    </ligand>
</feature>
<dbReference type="InterPro" id="IPR032886">
    <property type="entry name" value="DusC"/>
</dbReference>
<dbReference type="Pfam" id="PF01207">
    <property type="entry name" value="Dus"/>
    <property type="match status" value="1"/>
</dbReference>
<accession>A0A135I3I5</accession>
<dbReference type="PANTHER" id="PTHR11082">
    <property type="entry name" value="TRNA-DIHYDROURIDINE SYNTHASE"/>
    <property type="match status" value="1"/>
</dbReference>
<evidence type="ECO:0000256" key="2">
    <source>
        <dbReference type="ARBA" id="ARBA00022555"/>
    </source>
</evidence>
<dbReference type="InterPro" id="IPR001269">
    <property type="entry name" value="DUS_fam"/>
</dbReference>
<comment type="cofactor">
    <cofactor evidence="1 9 10 12">
        <name>FMN</name>
        <dbReference type="ChEBI" id="CHEBI:58210"/>
    </cofactor>
</comment>
<dbReference type="GO" id="GO:0102262">
    <property type="term" value="F:tRNA-dihydrouridine16 synthase activity"/>
    <property type="evidence" value="ECO:0007669"/>
    <property type="project" value="RHEA"/>
</dbReference>
<feature type="site" description="Interacts with tRNA" evidence="9">
    <location>
        <position position="176"/>
    </location>
</feature>
<dbReference type="InterPro" id="IPR013785">
    <property type="entry name" value="Aldolase_TIM"/>
</dbReference>
<dbReference type="SUPFAM" id="SSF51395">
    <property type="entry name" value="FMN-linked oxidoreductases"/>
    <property type="match status" value="1"/>
</dbReference>
<feature type="site" description="Interacts with tRNA; defines subfamily-specific binding signature" evidence="9">
    <location>
        <position position="274"/>
    </location>
</feature>
<comment type="catalytic activity">
    <reaction evidence="9">
        <text>5,6-dihydrouridine(16) in tRNA + NADP(+) = uridine(16) in tRNA + NADPH + H(+)</text>
        <dbReference type="Rhea" id="RHEA:53376"/>
        <dbReference type="Rhea" id="RHEA-COMP:13543"/>
        <dbReference type="Rhea" id="RHEA-COMP:13544"/>
        <dbReference type="ChEBI" id="CHEBI:15378"/>
        <dbReference type="ChEBI" id="CHEBI:57783"/>
        <dbReference type="ChEBI" id="CHEBI:58349"/>
        <dbReference type="ChEBI" id="CHEBI:65315"/>
        <dbReference type="ChEBI" id="CHEBI:74443"/>
    </reaction>
</comment>
<reference evidence="14 15" key="1">
    <citation type="submission" date="2015-11" db="EMBL/GenBank/DDBJ databases">
        <title>Genomic Taxonomy of the Vibrionaceae.</title>
        <authorList>
            <person name="Gomez-Gil B."/>
            <person name="Enciso-Ibarra J."/>
        </authorList>
    </citation>
    <scope>NUCLEOTIDE SEQUENCE [LARGE SCALE GENOMIC DNA]</scope>
    <source>
        <strain evidence="14 15">CAIM 912</strain>
    </source>
</reference>
<comment type="function">
    <text evidence="9">Catalyzes the synthesis of 5,6-dihydrouridine (D), a modified base found in the D-loop of most tRNAs, via the reduction of the C5-C6 double bond in target uridines. Specifically modifies U16 in tRNAs.</text>
</comment>
<gene>
    <name evidence="9" type="primary">dusC</name>
    <name evidence="14" type="ORF">ATN88_11995</name>
</gene>
<name>A0A135I3I5_9GAMM</name>
<keyword evidence="3 9" id="KW-0285">Flavoprotein</keyword>
<evidence type="ECO:0000256" key="7">
    <source>
        <dbReference type="ARBA" id="ARBA00022884"/>
    </source>
</evidence>
<evidence type="ECO:0000256" key="5">
    <source>
        <dbReference type="ARBA" id="ARBA00022694"/>
    </source>
</evidence>
<dbReference type="CDD" id="cd02801">
    <property type="entry name" value="DUS_like_FMN"/>
    <property type="match status" value="1"/>
</dbReference>
<dbReference type="Gene3D" id="3.20.20.70">
    <property type="entry name" value="Aldolase class I"/>
    <property type="match status" value="1"/>
</dbReference>
<keyword evidence="2 9" id="KW-0820">tRNA-binding</keyword>
<dbReference type="OrthoDB" id="9764501at2"/>
<dbReference type="STRING" id="294935.ATN88_11995"/>
<feature type="site" description="Interacts with tRNA" evidence="9">
    <location>
        <position position="279"/>
    </location>
</feature>
<feature type="site" description="Interacts with tRNA" evidence="9">
    <location>
        <position position="95"/>
    </location>
</feature>
<evidence type="ECO:0000256" key="3">
    <source>
        <dbReference type="ARBA" id="ARBA00022630"/>
    </source>
</evidence>
<protein>
    <recommendedName>
        <fullName evidence="9">tRNA-dihydrouridine(16) synthase</fullName>
        <ecNumber evidence="9">1.3.1.-</ecNumber>
    </recommendedName>
    <alternativeName>
        <fullName evidence="9">U16-specific dihydrouridine synthase</fullName>
        <shortName evidence="9">U16-specific Dus</shortName>
    </alternativeName>
    <alternativeName>
        <fullName evidence="9">tRNA-dihydrouridine synthase C</fullName>
    </alternativeName>
</protein>
<feature type="binding site" evidence="9 12">
    <location>
        <position position="68"/>
    </location>
    <ligand>
        <name>FMN</name>
        <dbReference type="ChEBI" id="CHEBI:58210"/>
    </ligand>
</feature>
<feature type="site" description="Interacts with tRNA; defines subfamily-specific binding signature" evidence="9">
    <location>
        <position position="35"/>
    </location>
</feature>
<dbReference type="PROSITE" id="PS01136">
    <property type="entry name" value="UPF0034"/>
    <property type="match status" value="1"/>
</dbReference>
<keyword evidence="5 9" id="KW-0819">tRNA processing</keyword>
<evidence type="ECO:0000256" key="9">
    <source>
        <dbReference type="HAMAP-Rule" id="MF_02043"/>
    </source>
</evidence>
<dbReference type="GO" id="GO:0000049">
    <property type="term" value="F:tRNA binding"/>
    <property type="evidence" value="ECO:0007669"/>
    <property type="project" value="UniProtKB-UniRule"/>
</dbReference>
<comment type="caution">
    <text evidence="14">The sequence shown here is derived from an EMBL/GenBank/DDBJ whole genome shotgun (WGS) entry which is preliminary data.</text>
</comment>
<evidence type="ECO:0000256" key="12">
    <source>
        <dbReference type="PIRSR" id="PIRSR006621-2"/>
    </source>
</evidence>
<dbReference type="Proteomes" id="UP000070529">
    <property type="component" value="Unassembled WGS sequence"/>
</dbReference>
<dbReference type="AlphaFoldDB" id="A0A135I3I5"/>
<keyword evidence="7 9" id="KW-0694">RNA-binding</keyword>
<feature type="domain" description="DUS-like FMN-binding" evidence="13">
    <location>
        <begin position="5"/>
        <end position="303"/>
    </location>
</feature>
<dbReference type="PIRSF" id="PIRSF006621">
    <property type="entry name" value="Dus"/>
    <property type="match status" value="1"/>
</dbReference>
<dbReference type="RefSeq" id="WP_067419951.1">
    <property type="nucleotide sequence ID" value="NZ_LNTY01000059.1"/>
</dbReference>
<evidence type="ECO:0000313" key="14">
    <source>
        <dbReference type="EMBL" id="KXF80007.1"/>
    </source>
</evidence>
<dbReference type="InterPro" id="IPR018517">
    <property type="entry name" value="tRNA_hU_synthase_CS"/>
</dbReference>
<dbReference type="InterPro" id="IPR035587">
    <property type="entry name" value="DUS-like_FMN-bd"/>
</dbReference>
<feature type="active site" description="Proton donor" evidence="9 11">
    <location>
        <position position="98"/>
    </location>
</feature>
<dbReference type="GO" id="GO:0050660">
    <property type="term" value="F:flavin adenine dinucleotide binding"/>
    <property type="evidence" value="ECO:0007669"/>
    <property type="project" value="InterPro"/>
</dbReference>
<dbReference type="InterPro" id="IPR042270">
    <property type="entry name" value="DusC_C"/>
</dbReference>